<sequence>MRIRLPGGTLKMKIYRELRARERERRVPVVKIGSVYLTWWSNSRPPLNDQLGAPDDPDRPKPTP</sequence>
<gene>
    <name evidence="2" type="ORF">IQ26_03599</name>
</gene>
<dbReference type="AlphaFoldDB" id="A0A562NR84"/>
<evidence type="ECO:0000313" key="2">
    <source>
        <dbReference type="EMBL" id="TWI34685.1"/>
    </source>
</evidence>
<proteinExistence type="predicted"/>
<keyword evidence="3" id="KW-1185">Reference proteome</keyword>
<organism evidence="2 3">
    <name type="scientific">Mesorhizobium tianshanense</name>
    <dbReference type="NCBI Taxonomy" id="39844"/>
    <lineage>
        <taxon>Bacteria</taxon>
        <taxon>Pseudomonadati</taxon>
        <taxon>Pseudomonadota</taxon>
        <taxon>Alphaproteobacteria</taxon>
        <taxon>Hyphomicrobiales</taxon>
        <taxon>Phyllobacteriaceae</taxon>
        <taxon>Mesorhizobium</taxon>
    </lineage>
</organism>
<evidence type="ECO:0000313" key="3">
    <source>
        <dbReference type="Proteomes" id="UP000317122"/>
    </source>
</evidence>
<comment type="caution">
    <text evidence="2">The sequence shown here is derived from an EMBL/GenBank/DDBJ whole genome shotgun (WGS) entry which is preliminary data.</text>
</comment>
<name>A0A562NR84_9HYPH</name>
<dbReference type="Proteomes" id="UP000317122">
    <property type="component" value="Unassembled WGS sequence"/>
</dbReference>
<evidence type="ECO:0000256" key="1">
    <source>
        <dbReference type="SAM" id="MobiDB-lite"/>
    </source>
</evidence>
<reference evidence="2 3" key="1">
    <citation type="journal article" date="2015" name="Stand. Genomic Sci.">
        <title>Genomic Encyclopedia of Bacterial and Archaeal Type Strains, Phase III: the genomes of soil and plant-associated and newly described type strains.</title>
        <authorList>
            <person name="Whitman W.B."/>
            <person name="Woyke T."/>
            <person name="Klenk H.P."/>
            <person name="Zhou Y."/>
            <person name="Lilburn T.G."/>
            <person name="Beck B.J."/>
            <person name="De Vos P."/>
            <person name="Vandamme P."/>
            <person name="Eisen J.A."/>
            <person name="Garrity G."/>
            <person name="Hugenholtz P."/>
            <person name="Kyrpides N.C."/>
        </authorList>
    </citation>
    <scope>NUCLEOTIDE SEQUENCE [LARGE SCALE GENOMIC DNA]</scope>
    <source>
        <strain evidence="2 3">CGMCC 1.2546</strain>
    </source>
</reference>
<protein>
    <submittedName>
        <fullName evidence="2">Uncharacterized protein</fullName>
    </submittedName>
</protein>
<dbReference type="EMBL" id="VLKT01000021">
    <property type="protein sequence ID" value="TWI34685.1"/>
    <property type="molecule type" value="Genomic_DNA"/>
</dbReference>
<accession>A0A562NR84</accession>
<feature type="region of interest" description="Disordered" evidence="1">
    <location>
        <begin position="43"/>
        <end position="64"/>
    </location>
</feature>